<evidence type="ECO:0000313" key="1">
    <source>
        <dbReference type="EMBL" id="CDK28730.1"/>
    </source>
</evidence>
<dbReference type="RefSeq" id="XP_022460720.1">
    <property type="nucleotide sequence ID" value="XM_022601479.1"/>
</dbReference>
<proteinExistence type="predicted"/>
<gene>
    <name evidence="1" type="ORF">KUCA_T00004714001</name>
</gene>
<dbReference type="HOGENOM" id="CLU_900367_0_0_1"/>
<evidence type="ECO:0000313" key="2">
    <source>
        <dbReference type="Proteomes" id="UP000019384"/>
    </source>
</evidence>
<dbReference type="STRING" id="1382522.W6MXE1"/>
<dbReference type="EMBL" id="HG793129">
    <property type="protein sequence ID" value="CDK28730.1"/>
    <property type="molecule type" value="Genomic_DNA"/>
</dbReference>
<protein>
    <submittedName>
        <fullName evidence="1">Uncharacterized protein</fullName>
    </submittedName>
</protein>
<dbReference type="Proteomes" id="UP000019384">
    <property type="component" value="Unassembled WGS sequence"/>
</dbReference>
<dbReference type="OrthoDB" id="3987184at2759"/>
<name>W6MXE1_9ASCO</name>
<organism evidence="1 2">
    <name type="scientific">Kuraishia capsulata CBS 1993</name>
    <dbReference type="NCBI Taxonomy" id="1382522"/>
    <lineage>
        <taxon>Eukaryota</taxon>
        <taxon>Fungi</taxon>
        <taxon>Dikarya</taxon>
        <taxon>Ascomycota</taxon>
        <taxon>Saccharomycotina</taxon>
        <taxon>Pichiomycetes</taxon>
        <taxon>Pichiales</taxon>
        <taxon>Pichiaceae</taxon>
        <taxon>Kuraishia</taxon>
    </lineage>
</organism>
<dbReference type="AlphaFoldDB" id="W6MXE1"/>
<accession>W6MXE1</accession>
<sequence length="309" mass="34072">MASGEDYSRVLNDVARMYQLDLSNPSLSMFKSSTNSPEEYHHSIFSGYTESGLSIVDGGISSSSANLSNVIVGQGIKNNHGIQLASISKIPNYSLGTKEDVNNSTHHISQKGKTILHGLGVSNDASSSGVTSLASNASLNQQLLKLSVVESKDQIPQTRAANGLPFYSKDFVTSTVKMLNKTSYVDDVEYLHGCVVLNQFLNSKRMLRDYQWKLYYNDRMGGKGIVSKLKETPNLKIVEQGGEAVIRENVPIESPDLHMMINRIPVERRSDAMLSSPGIIKSKIVTKRRKPTPNSLGHSNIRIRKPKYL</sequence>
<keyword evidence="2" id="KW-1185">Reference proteome</keyword>
<reference evidence="1" key="1">
    <citation type="submission" date="2013-12" db="EMBL/GenBank/DDBJ databases">
        <authorList>
            <person name="Genoscope - CEA"/>
        </authorList>
    </citation>
    <scope>NUCLEOTIDE SEQUENCE</scope>
    <source>
        <strain evidence="1">CBS 1993</strain>
    </source>
</reference>
<reference evidence="1" key="2">
    <citation type="submission" date="2014-02" db="EMBL/GenBank/DDBJ databases">
        <title>Complete DNA sequence of /Kuraishia capsulata/ illustrates novel genomic features among budding yeasts (/Saccharomycotina/).</title>
        <authorList>
            <person name="Morales L."/>
            <person name="Noel B."/>
            <person name="Porcel B."/>
            <person name="Marcet-Houben M."/>
            <person name="Hullo M-F."/>
            <person name="Sacerdot C."/>
            <person name="Tekaia F."/>
            <person name="Leh-Louis V."/>
            <person name="Despons L."/>
            <person name="Khanna V."/>
            <person name="Aury J-M."/>
            <person name="Barbe V."/>
            <person name="Couloux A."/>
            <person name="Labadie K."/>
            <person name="Pelletier E."/>
            <person name="Souciet J-L."/>
            <person name="Boekhout T."/>
            <person name="Gabaldon T."/>
            <person name="Wincker P."/>
            <person name="Dujon B."/>
        </authorList>
    </citation>
    <scope>NUCLEOTIDE SEQUENCE</scope>
    <source>
        <strain evidence="1">CBS 1993</strain>
    </source>
</reference>
<dbReference type="GeneID" id="34522108"/>